<comment type="caution">
    <text evidence="3">The sequence shown here is derived from an EMBL/GenBank/DDBJ whole genome shotgun (WGS) entry which is preliminary data.</text>
</comment>
<name>A0ABS4GNU6_9BACL</name>
<keyword evidence="3" id="KW-0378">Hydrolase</keyword>
<evidence type="ECO:0000259" key="1">
    <source>
        <dbReference type="Pfam" id="PF18491"/>
    </source>
</evidence>
<dbReference type="Pfam" id="PF18491">
    <property type="entry name" value="SRA"/>
    <property type="match status" value="1"/>
</dbReference>
<dbReference type="InterPro" id="IPR048797">
    <property type="entry name" value="PvuRts1I-like_N"/>
</dbReference>
<sequence>MDKYQYIKSQLAKTNKKNDENYVVTRIWNKIDNLNVKFVTQQYIRREHGYALTDMYFPQLGLHIEINEAHHQKQQKEDKIRESDIVSVTNHEIIVIDVTKGIQHIHQQIDRIVLSIHEKIQQMGSTFIPWDIEKEMSPNTYIQKGYIQVNDNVAFRTTADACNCFGHQYKGFQQAGTKHPYREDVTLWFPKLYPNDGWDNSISTDELIIREKSMNPLEVKKHMEQHIFGPIHKRIVFASVKDNLGKKMYRFKGEFQLDVEQSWTENCLVWKRIADRVQTYMPKPKGL</sequence>
<dbReference type="Pfam" id="PF21598">
    <property type="entry name" value="PvuRts1I-like_N"/>
    <property type="match status" value="1"/>
</dbReference>
<proteinExistence type="predicted"/>
<accession>A0ABS4GNU6</accession>
<reference evidence="3 4" key="1">
    <citation type="submission" date="2021-03" db="EMBL/GenBank/DDBJ databases">
        <title>Genomic Encyclopedia of Type Strains, Phase IV (KMG-IV): sequencing the most valuable type-strain genomes for metagenomic binning, comparative biology and taxonomic classification.</title>
        <authorList>
            <person name="Goeker M."/>
        </authorList>
    </citation>
    <scope>NUCLEOTIDE SEQUENCE [LARGE SCALE GENOMIC DNA]</scope>
    <source>
        <strain evidence="3 4">DSM 24738</strain>
    </source>
</reference>
<organism evidence="3 4">
    <name type="scientific">Ammoniphilus resinae</name>
    <dbReference type="NCBI Taxonomy" id="861532"/>
    <lineage>
        <taxon>Bacteria</taxon>
        <taxon>Bacillati</taxon>
        <taxon>Bacillota</taxon>
        <taxon>Bacilli</taxon>
        <taxon>Bacillales</taxon>
        <taxon>Paenibacillaceae</taxon>
        <taxon>Aneurinibacillus group</taxon>
        <taxon>Ammoniphilus</taxon>
    </lineage>
</organism>
<keyword evidence="3" id="KW-0255">Endonuclease</keyword>
<dbReference type="GO" id="GO:0004519">
    <property type="term" value="F:endonuclease activity"/>
    <property type="evidence" value="ECO:0007669"/>
    <property type="project" value="UniProtKB-KW"/>
</dbReference>
<keyword evidence="3" id="KW-0540">Nuclease</keyword>
<evidence type="ECO:0000259" key="2">
    <source>
        <dbReference type="Pfam" id="PF21598"/>
    </source>
</evidence>
<feature type="domain" description="PvuRts1 I-like SET and RING associated" evidence="1">
    <location>
        <begin position="140"/>
        <end position="279"/>
    </location>
</feature>
<dbReference type="EMBL" id="JAGGKT010000004">
    <property type="protein sequence ID" value="MBP1931952.1"/>
    <property type="molecule type" value="Genomic_DNA"/>
</dbReference>
<dbReference type="Proteomes" id="UP001519343">
    <property type="component" value="Unassembled WGS sequence"/>
</dbReference>
<feature type="domain" description="Restriction endonuclease PvuRts1 I-like N-terminal" evidence="2">
    <location>
        <begin position="4"/>
        <end position="116"/>
    </location>
</feature>
<dbReference type="InterPro" id="IPR040674">
    <property type="entry name" value="PvuRts1I-like_SRA"/>
</dbReference>
<gene>
    <name evidence="3" type="ORF">J2Z37_001953</name>
</gene>
<evidence type="ECO:0000313" key="3">
    <source>
        <dbReference type="EMBL" id="MBP1931952.1"/>
    </source>
</evidence>
<keyword evidence="4" id="KW-1185">Reference proteome</keyword>
<protein>
    <submittedName>
        <fullName evidence="3">Very-short-patch-repair endonuclease</fullName>
    </submittedName>
</protein>
<evidence type="ECO:0000313" key="4">
    <source>
        <dbReference type="Proteomes" id="UP001519343"/>
    </source>
</evidence>